<feature type="transmembrane region" description="Helical" evidence="2">
    <location>
        <begin position="640"/>
        <end position="662"/>
    </location>
</feature>
<dbReference type="Pfam" id="PF06772">
    <property type="entry name" value="LtrA"/>
    <property type="match status" value="1"/>
</dbReference>
<organism evidence="3 4">
    <name type="scientific">Jimgerdemannia flammicorona</name>
    <dbReference type="NCBI Taxonomy" id="994334"/>
    <lineage>
        <taxon>Eukaryota</taxon>
        <taxon>Fungi</taxon>
        <taxon>Fungi incertae sedis</taxon>
        <taxon>Mucoromycota</taxon>
        <taxon>Mucoromycotina</taxon>
        <taxon>Endogonomycetes</taxon>
        <taxon>Endogonales</taxon>
        <taxon>Endogonaceae</taxon>
        <taxon>Jimgerdemannia</taxon>
    </lineage>
</organism>
<dbReference type="InterPro" id="IPR010640">
    <property type="entry name" value="Low_temperature_requirement_A"/>
</dbReference>
<feature type="compositionally biased region" description="Polar residues" evidence="1">
    <location>
        <begin position="10"/>
        <end position="25"/>
    </location>
</feature>
<protein>
    <submittedName>
        <fullName evidence="3">Bacterial low temperature requirement A protein-domain-containing protein</fullName>
    </submittedName>
</protein>
<evidence type="ECO:0000256" key="2">
    <source>
        <dbReference type="SAM" id="Phobius"/>
    </source>
</evidence>
<evidence type="ECO:0000313" key="4">
    <source>
        <dbReference type="Proteomes" id="UP000274822"/>
    </source>
</evidence>
<accession>A0A433QNK4</accession>
<sequence length="813" mass="90767">MPSPLRIKTALNSQRRFGGSSAANTSPPQSPSPHSAHVTPAMVRGPGFHDHGTVHHVITTHRTASVPNPEAEPVYEHGHETFGDMIANPFKQMRDHRDRIKKFEEAKERYEKKKSTKRVVNKDMESSLEVGENEKKVEIPMESIFIIHFRRLTDGHSFTLTPEQRQKIENEVRISYLRTILAYHQVPRNDTFSYLDYPHHPRTQLHMTPQERELFANVTDSDTLVEFFDKTGRESAMKIHTRDENEKEAKEKKEAEEKAAKDLIDHADGRTLNDPGPVVDLEGPHSIILELSSNMFIEIKKLNKEQLEEEEEEDMITRRPFFATPDIDLSDNIGEEKSASWLELFYDLFYIASLSEFTHSHHIVSLGTLGQYTGWFVVLWWSWTASSLYTTRFDTNDVVHHLYKLVEMCGVVGMAGASSNYLTAPAGFIIGYMGKSVLWMMGFVAVRFSHRLCFLPGVSVLKAILVLEYVVVFATAAIFGSKSRGALGCYVIVNIIALILWGASLKLLPEGEKNDSNTAKRLSLWYLSIVLEIIVNVALKDSKRVSLAASHIAERFGLLTLIVLGENLMGFVKMVAEAGLAHQVVYVIMSLFHPTFELVRLSIANMLAVVIIFGLFFMYFDDFSKEILAETDLNQIWMYLHFPLHLCQVAFGIALTDTILLYDQSLSSGGTTAGATSHGAALVSSILNNVAESTNTTTDIANTTTAVASNATTTQTETAILNSEVASEGSDSSFVFKTFLISGGLIMTLNAFIKLLHTELNHRLSVVICGSRIVNSIVLWALVTLPFKDMSPIVLICIMTGSVVIQGMIDLLD</sequence>
<feature type="transmembrane region" description="Helical" evidence="2">
    <location>
        <begin position="372"/>
        <end position="390"/>
    </location>
</feature>
<dbReference type="PANTHER" id="PTHR42101">
    <property type="entry name" value="CHROMOSOME 16, WHOLE GENOME SHOTGUN SEQUENCE"/>
    <property type="match status" value="1"/>
</dbReference>
<keyword evidence="2" id="KW-0472">Membrane</keyword>
<name>A0A433QNK4_9FUNG</name>
<feature type="transmembrane region" description="Helical" evidence="2">
    <location>
        <begin position="793"/>
        <end position="812"/>
    </location>
</feature>
<proteinExistence type="predicted"/>
<feature type="transmembrane region" description="Helical" evidence="2">
    <location>
        <begin position="428"/>
        <end position="448"/>
    </location>
</feature>
<feature type="region of interest" description="Disordered" evidence="1">
    <location>
        <begin position="239"/>
        <end position="259"/>
    </location>
</feature>
<comment type="caution">
    <text evidence="3">The sequence shown here is derived from an EMBL/GenBank/DDBJ whole genome shotgun (WGS) entry which is preliminary data.</text>
</comment>
<dbReference type="EMBL" id="RBNJ01003053">
    <property type="protein sequence ID" value="RUS31347.1"/>
    <property type="molecule type" value="Genomic_DNA"/>
</dbReference>
<feature type="transmembrane region" description="Helical" evidence="2">
    <location>
        <begin position="734"/>
        <end position="753"/>
    </location>
</feature>
<gene>
    <name evidence="3" type="ORF">BC938DRAFT_478011</name>
</gene>
<evidence type="ECO:0000256" key="1">
    <source>
        <dbReference type="SAM" id="MobiDB-lite"/>
    </source>
</evidence>
<feature type="transmembrane region" description="Helical" evidence="2">
    <location>
        <begin position="460"/>
        <end position="479"/>
    </location>
</feature>
<dbReference type="AlphaFoldDB" id="A0A433QNK4"/>
<keyword evidence="4" id="KW-1185">Reference proteome</keyword>
<keyword evidence="2" id="KW-1133">Transmembrane helix</keyword>
<reference evidence="3 4" key="1">
    <citation type="journal article" date="2018" name="New Phytol.">
        <title>Phylogenomics of Endogonaceae and evolution of mycorrhizas within Mucoromycota.</title>
        <authorList>
            <person name="Chang Y."/>
            <person name="Desiro A."/>
            <person name="Na H."/>
            <person name="Sandor L."/>
            <person name="Lipzen A."/>
            <person name="Clum A."/>
            <person name="Barry K."/>
            <person name="Grigoriev I.V."/>
            <person name="Martin F.M."/>
            <person name="Stajich J.E."/>
            <person name="Smith M.E."/>
            <person name="Bonito G."/>
            <person name="Spatafora J.W."/>
        </authorList>
    </citation>
    <scope>NUCLEOTIDE SEQUENCE [LARGE SCALE GENOMIC DNA]</scope>
    <source>
        <strain evidence="3 4">AD002</strain>
    </source>
</reference>
<evidence type="ECO:0000313" key="3">
    <source>
        <dbReference type="EMBL" id="RUS31347.1"/>
    </source>
</evidence>
<feature type="transmembrane region" description="Helical" evidence="2">
    <location>
        <begin position="765"/>
        <end position="787"/>
    </location>
</feature>
<feature type="transmembrane region" description="Helical" evidence="2">
    <location>
        <begin position="523"/>
        <end position="539"/>
    </location>
</feature>
<feature type="transmembrane region" description="Helical" evidence="2">
    <location>
        <begin position="485"/>
        <end position="503"/>
    </location>
</feature>
<feature type="transmembrane region" description="Helical" evidence="2">
    <location>
        <begin position="598"/>
        <end position="620"/>
    </location>
</feature>
<dbReference type="PANTHER" id="PTHR42101:SF1">
    <property type="entry name" value="LOW TEMPERATURE REQUIREMENT A"/>
    <property type="match status" value="1"/>
</dbReference>
<keyword evidence="2" id="KW-0812">Transmembrane</keyword>
<dbReference type="Proteomes" id="UP000274822">
    <property type="component" value="Unassembled WGS sequence"/>
</dbReference>
<feature type="region of interest" description="Disordered" evidence="1">
    <location>
        <begin position="1"/>
        <end position="50"/>
    </location>
</feature>